<dbReference type="InterPro" id="IPR037401">
    <property type="entry name" value="SnoaL-like"/>
</dbReference>
<feature type="domain" description="SnoaL-like" evidence="1">
    <location>
        <begin position="1"/>
        <end position="88"/>
    </location>
</feature>
<sequence>MASCYHPDIVFHDPAFGTLKGKDVADMWRMLIARSKGHLEVSFADVKADDVRGSAQWTATYEFSKTKRKVVNVIHAEFEFKDGLIVRHTDSFNVWKWSAQALRLPGLLLGWTGFLQQKIRKQALQSLRAYQARLN</sequence>
<accession>A0A1G5BR87</accession>
<dbReference type="AlphaFoldDB" id="A0A1G5BR87"/>
<dbReference type="EMBL" id="FMVF01000002">
    <property type="protein sequence ID" value="SCX92702.1"/>
    <property type="molecule type" value="Genomic_DNA"/>
</dbReference>
<dbReference type="OrthoDB" id="391735at2"/>
<keyword evidence="3" id="KW-1185">Reference proteome</keyword>
<protein>
    <submittedName>
        <fullName evidence="2">SnoaL-like domain-containing protein</fullName>
    </submittedName>
</protein>
<reference evidence="2 3" key="1">
    <citation type="submission" date="2016-10" db="EMBL/GenBank/DDBJ databases">
        <authorList>
            <person name="de Groot N.N."/>
        </authorList>
    </citation>
    <scope>NUCLEOTIDE SEQUENCE [LARGE SCALE GENOMIC DNA]</scope>
    <source>
        <strain evidence="2 3">CGMCC 1.7031</strain>
    </source>
</reference>
<dbReference type="Gene3D" id="3.10.450.50">
    <property type="match status" value="1"/>
</dbReference>
<dbReference type="Proteomes" id="UP000199354">
    <property type="component" value="Unassembled WGS sequence"/>
</dbReference>
<dbReference type="SUPFAM" id="SSF54427">
    <property type="entry name" value="NTF2-like"/>
    <property type="match status" value="1"/>
</dbReference>
<dbReference type="Pfam" id="PF12680">
    <property type="entry name" value="SnoaL_2"/>
    <property type="match status" value="1"/>
</dbReference>
<evidence type="ECO:0000313" key="2">
    <source>
        <dbReference type="EMBL" id="SCX92702.1"/>
    </source>
</evidence>
<dbReference type="RefSeq" id="WP_091140675.1">
    <property type="nucleotide sequence ID" value="NZ_FMVF01000002.1"/>
</dbReference>
<dbReference type="InterPro" id="IPR032710">
    <property type="entry name" value="NTF2-like_dom_sf"/>
</dbReference>
<organism evidence="2 3">
    <name type="scientific">Flavobacterium caeni</name>
    <dbReference type="NCBI Taxonomy" id="490189"/>
    <lineage>
        <taxon>Bacteria</taxon>
        <taxon>Pseudomonadati</taxon>
        <taxon>Bacteroidota</taxon>
        <taxon>Flavobacteriia</taxon>
        <taxon>Flavobacteriales</taxon>
        <taxon>Flavobacteriaceae</taxon>
        <taxon>Flavobacterium</taxon>
    </lineage>
</organism>
<proteinExistence type="predicted"/>
<name>A0A1G5BR87_9FLAO</name>
<dbReference type="STRING" id="490189.SAMN02927903_00454"/>
<gene>
    <name evidence="2" type="ORF">SAMN02927903_00454</name>
</gene>
<evidence type="ECO:0000313" key="3">
    <source>
        <dbReference type="Proteomes" id="UP000199354"/>
    </source>
</evidence>
<evidence type="ECO:0000259" key="1">
    <source>
        <dbReference type="Pfam" id="PF12680"/>
    </source>
</evidence>